<sequence>MIRFLPRRPALLLGVCAIFSAGAAQAGTSLASSRFCDRAQELTATEQDRLLRFAAVVREELAASEGSVALISRSGLDLARFGIRYSHAALAWRHDNDSGWSARQLYYACDEGRPRIFDQGTAGFAMGTENPALGYISLVKLPAETVPPLRRALLDPVRVQQLLAGRYSANAYAYSLKYQNCNQWVVELLAAAWGELAAGSDLRARAQDWLRAAPYAPAPVDVGARWLMLGSIFVPLVHMDDHPPEAIGTMRLAVSLPASLEAFARQRLPASERVEICHDGKQVVVHRGWDAIADGCIPGANDRVIALDDTPHDSP</sequence>
<organism evidence="2 3">
    <name type="scientific">Janthinobacterium lividum</name>
    <dbReference type="NCBI Taxonomy" id="29581"/>
    <lineage>
        <taxon>Bacteria</taxon>
        <taxon>Pseudomonadati</taxon>
        <taxon>Pseudomonadota</taxon>
        <taxon>Betaproteobacteria</taxon>
        <taxon>Burkholderiales</taxon>
        <taxon>Oxalobacteraceae</taxon>
        <taxon>Janthinobacterium</taxon>
    </lineage>
</organism>
<dbReference type="PIRSF" id="PIRSF028477">
    <property type="entry name" value="UCP028477"/>
    <property type="match status" value="1"/>
</dbReference>
<name>A0AB38C750_9BURK</name>
<gene>
    <name evidence="2" type="ORF">SAMN03097694_2250</name>
</gene>
<dbReference type="EMBL" id="FPKH01000001">
    <property type="protein sequence ID" value="SFX45191.1"/>
    <property type="molecule type" value="Genomic_DNA"/>
</dbReference>
<dbReference type="AlphaFoldDB" id="A0AB38C750"/>
<accession>A0AB38C750</accession>
<dbReference type="RefSeq" id="WP_254798430.1">
    <property type="nucleotide sequence ID" value="NZ_FPKH01000001.1"/>
</dbReference>
<evidence type="ECO:0008006" key="4">
    <source>
        <dbReference type="Google" id="ProtNLM"/>
    </source>
</evidence>
<protein>
    <recommendedName>
        <fullName evidence="4">DUF2145 domain-containing protein</fullName>
    </recommendedName>
</protein>
<comment type="caution">
    <text evidence="2">The sequence shown here is derived from an EMBL/GenBank/DDBJ whole genome shotgun (WGS) entry which is preliminary data.</text>
</comment>
<feature type="chain" id="PRO_5044344888" description="DUF2145 domain-containing protein" evidence="1">
    <location>
        <begin position="27"/>
        <end position="315"/>
    </location>
</feature>
<reference evidence="2 3" key="1">
    <citation type="submission" date="2016-11" db="EMBL/GenBank/DDBJ databases">
        <authorList>
            <person name="Varghese N."/>
            <person name="Submissions S."/>
        </authorList>
    </citation>
    <scope>NUCLEOTIDE SEQUENCE [LARGE SCALE GENOMIC DNA]</scope>
    <source>
        <strain evidence="2 3">NFR18</strain>
    </source>
</reference>
<evidence type="ECO:0000256" key="1">
    <source>
        <dbReference type="SAM" id="SignalP"/>
    </source>
</evidence>
<evidence type="ECO:0000313" key="3">
    <source>
        <dbReference type="Proteomes" id="UP000182489"/>
    </source>
</evidence>
<evidence type="ECO:0000313" key="2">
    <source>
        <dbReference type="EMBL" id="SFX45191.1"/>
    </source>
</evidence>
<proteinExistence type="predicted"/>
<dbReference type="Proteomes" id="UP000182489">
    <property type="component" value="Unassembled WGS sequence"/>
</dbReference>
<feature type="signal peptide" evidence="1">
    <location>
        <begin position="1"/>
        <end position="26"/>
    </location>
</feature>
<dbReference type="Pfam" id="PF09916">
    <property type="entry name" value="DUF2145"/>
    <property type="match status" value="1"/>
</dbReference>
<keyword evidence="1" id="KW-0732">Signal</keyword>
<dbReference type="InterPro" id="IPR014547">
    <property type="entry name" value="UCP028477"/>
</dbReference>